<dbReference type="InterPro" id="IPR036388">
    <property type="entry name" value="WH-like_DNA-bd_sf"/>
</dbReference>
<organism evidence="9 10">
    <name type="scientific">Fimbriimonas ginsengisoli Gsoil 348</name>
    <dbReference type="NCBI Taxonomy" id="661478"/>
    <lineage>
        <taxon>Bacteria</taxon>
        <taxon>Bacillati</taxon>
        <taxon>Armatimonadota</taxon>
        <taxon>Fimbriimonadia</taxon>
        <taxon>Fimbriimonadales</taxon>
        <taxon>Fimbriimonadaceae</taxon>
        <taxon>Fimbriimonas</taxon>
    </lineage>
</organism>
<feature type="domain" description="RNA polymerase sigma factor 70 region 4 type 2" evidence="8">
    <location>
        <begin position="129"/>
        <end position="180"/>
    </location>
</feature>
<comment type="similarity">
    <text evidence="1 6">Belongs to the sigma-70 factor family. ECF subfamily.</text>
</comment>
<dbReference type="PROSITE" id="PS01063">
    <property type="entry name" value="SIGMA70_ECF"/>
    <property type="match status" value="1"/>
</dbReference>
<dbReference type="InterPro" id="IPR039425">
    <property type="entry name" value="RNA_pol_sigma-70-like"/>
</dbReference>
<dbReference type="SUPFAM" id="SSF88946">
    <property type="entry name" value="Sigma2 domain of RNA polymerase sigma factors"/>
    <property type="match status" value="1"/>
</dbReference>
<dbReference type="NCBIfam" id="TIGR02937">
    <property type="entry name" value="sigma70-ECF"/>
    <property type="match status" value="1"/>
</dbReference>
<dbReference type="KEGG" id="fgi:OP10G_1574"/>
<evidence type="ECO:0000256" key="3">
    <source>
        <dbReference type="ARBA" id="ARBA00023082"/>
    </source>
</evidence>
<dbReference type="Pfam" id="PF08281">
    <property type="entry name" value="Sigma70_r4_2"/>
    <property type="match status" value="1"/>
</dbReference>
<feature type="domain" description="RNA polymerase sigma-70 region 2" evidence="7">
    <location>
        <begin position="24"/>
        <end position="91"/>
    </location>
</feature>
<evidence type="ECO:0000313" key="10">
    <source>
        <dbReference type="Proteomes" id="UP000027982"/>
    </source>
</evidence>
<keyword evidence="3 6" id="KW-0731">Sigma factor</keyword>
<evidence type="ECO:0000256" key="6">
    <source>
        <dbReference type="RuleBase" id="RU000716"/>
    </source>
</evidence>
<dbReference type="GO" id="GO:0006352">
    <property type="term" value="P:DNA-templated transcription initiation"/>
    <property type="evidence" value="ECO:0007669"/>
    <property type="project" value="InterPro"/>
</dbReference>
<dbReference type="InterPro" id="IPR013325">
    <property type="entry name" value="RNA_pol_sigma_r2"/>
</dbReference>
<dbReference type="Proteomes" id="UP000027982">
    <property type="component" value="Chromosome"/>
</dbReference>
<dbReference type="RefSeq" id="WP_025226450.1">
    <property type="nucleotide sequence ID" value="NZ_CP007139.1"/>
</dbReference>
<evidence type="ECO:0000256" key="1">
    <source>
        <dbReference type="ARBA" id="ARBA00010641"/>
    </source>
</evidence>
<evidence type="ECO:0000259" key="7">
    <source>
        <dbReference type="Pfam" id="PF04542"/>
    </source>
</evidence>
<dbReference type="InterPro" id="IPR013249">
    <property type="entry name" value="RNA_pol_sigma70_r4_t2"/>
</dbReference>
<dbReference type="EMBL" id="CP007139">
    <property type="protein sequence ID" value="AIE84942.1"/>
    <property type="molecule type" value="Genomic_DNA"/>
</dbReference>
<dbReference type="GO" id="GO:0003677">
    <property type="term" value="F:DNA binding"/>
    <property type="evidence" value="ECO:0007669"/>
    <property type="project" value="UniProtKB-KW"/>
</dbReference>
<dbReference type="Gene3D" id="1.10.1740.10">
    <property type="match status" value="1"/>
</dbReference>
<protein>
    <recommendedName>
        <fullName evidence="6">RNA polymerase sigma factor</fullName>
    </recommendedName>
</protein>
<proteinExistence type="inferred from homology"/>
<keyword evidence="10" id="KW-1185">Reference proteome</keyword>
<keyword evidence="4 6" id="KW-0238">DNA-binding</keyword>
<gene>
    <name evidence="9" type="ORF">OP10G_1574</name>
</gene>
<dbReference type="HOGENOM" id="CLU_047691_3_0_0"/>
<dbReference type="eggNOG" id="COG1595">
    <property type="taxonomic scope" value="Bacteria"/>
</dbReference>
<dbReference type="InterPro" id="IPR000838">
    <property type="entry name" value="RNA_pol_sigma70_ECF_CS"/>
</dbReference>
<evidence type="ECO:0000256" key="2">
    <source>
        <dbReference type="ARBA" id="ARBA00023015"/>
    </source>
</evidence>
<evidence type="ECO:0000256" key="5">
    <source>
        <dbReference type="ARBA" id="ARBA00023163"/>
    </source>
</evidence>
<sequence>MLFAAVRERARTTVQDRTALFEQLIRDTNKQAYSLAYRLTGNSAEAEDLVQESFLRAYRFFHRYDDSLPFTSWLYRIMTNAHIDMVRRRGRIRTTSLESAGSDGTTTWDLPDTEAAPDRVMMENSLEEPVQKALMAMTPEFRTAVLLADVEGMAYEEVADIMRTSVGTVRSRIHRGRKQIRNHLLKHAPQTYGSFCDEL</sequence>
<dbReference type="Pfam" id="PF04542">
    <property type="entry name" value="Sigma70_r2"/>
    <property type="match status" value="1"/>
</dbReference>
<reference evidence="9 10" key="1">
    <citation type="journal article" date="2014" name="PLoS ONE">
        <title>The first complete genome sequence of the class fimbriimonadia in the phylum armatimonadetes.</title>
        <authorList>
            <person name="Hu Z.Y."/>
            <person name="Wang Y.Z."/>
            <person name="Im W.T."/>
            <person name="Wang S.Y."/>
            <person name="Zhao G.P."/>
            <person name="Zheng H.J."/>
            <person name="Quan Z.X."/>
        </authorList>
    </citation>
    <scope>NUCLEOTIDE SEQUENCE [LARGE SCALE GENOMIC DNA]</scope>
    <source>
        <strain evidence="9">Gsoil 348</strain>
    </source>
</reference>
<accession>A0A068NNF5</accession>
<evidence type="ECO:0000256" key="4">
    <source>
        <dbReference type="ARBA" id="ARBA00023125"/>
    </source>
</evidence>
<dbReference type="OrthoDB" id="9803470at2"/>
<evidence type="ECO:0000259" key="8">
    <source>
        <dbReference type="Pfam" id="PF08281"/>
    </source>
</evidence>
<keyword evidence="5 6" id="KW-0804">Transcription</keyword>
<dbReference type="SUPFAM" id="SSF88659">
    <property type="entry name" value="Sigma3 and sigma4 domains of RNA polymerase sigma factors"/>
    <property type="match status" value="1"/>
</dbReference>
<dbReference type="InterPro" id="IPR013324">
    <property type="entry name" value="RNA_pol_sigma_r3/r4-like"/>
</dbReference>
<dbReference type="PANTHER" id="PTHR43133">
    <property type="entry name" value="RNA POLYMERASE ECF-TYPE SIGMA FACTO"/>
    <property type="match status" value="1"/>
</dbReference>
<dbReference type="GO" id="GO:0016987">
    <property type="term" value="F:sigma factor activity"/>
    <property type="evidence" value="ECO:0007669"/>
    <property type="project" value="UniProtKB-KW"/>
</dbReference>
<dbReference type="GO" id="GO:0006950">
    <property type="term" value="P:response to stress"/>
    <property type="evidence" value="ECO:0007669"/>
    <property type="project" value="UniProtKB-ARBA"/>
</dbReference>
<dbReference type="CDD" id="cd06171">
    <property type="entry name" value="Sigma70_r4"/>
    <property type="match status" value="1"/>
</dbReference>
<dbReference type="InterPro" id="IPR014284">
    <property type="entry name" value="RNA_pol_sigma-70_dom"/>
</dbReference>
<dbReference type="PANTHER" id="PTHR43133:SF8">
    <property type="entry name" value="RNA POLYMERASE SIGMA FACTOR HI_1459-RELATED"/>
    <property type="match status" value="1"/>
</dbReference>
<name>A0A068NNF5_FIMGI</name>
<keyword evidence="2 6" id="KW-0805">Transcription regulation</keyword>
<dbReference type="InterPro" id="IPR007627">
    <property type="entry name" value="RNA_pol_sigma70_r2"/>
</dbReference>
<evidence type="ECO:0000313" key="9">
    <source>
        <dbReference type="EMBL" id="AIE84942.1"/>
    </source>
</evidence>
<dbReference type="Gene3D" id="1.10.10.10">
    <property type="entry name" value="Winged helix-like DNA-binding domain superfamily/Winged helix DNA-binding domain"/>
    <property type="match status" value="1"/>
</dbReference>
<dbReference type="AlphaFoldDB" id="A0A068NNF5"/>
<dbReference type="STRING" id="661478.OP10G_1574"/>